<dbReference type="EMBL" id="DQAY01000074">
    <property type="protein sequence ID" value="HCO23918.1"/>
    <property type="molecule type" value="Genomic_DNA"/>
</dbReference>
<dbReference type="AlphaFoldDB" id="A0A3D3R6Z6"/>
<sequence>MQVPFRIPDFQKRYVEAKTKRERGKVLADFALKMGISSDNPDVFHLIKSDWVEPAEKAA</sequence>
<protein>
    <submittedName>
        <fullName evidence="1">Uncharacterized protein</fullName>
    </submittedName>
</protein>
<name>A0A3D3R6Z6_9PLAN</name>
<comment type="caution">
    <text evidence="1">The sequence shown here is derived from an EMBL/GenBank/DDBJ whole genome shotgun (WGS) entry which is preliminary data.</text>
</comment>
<organism evidence="1 2">
    <name type="scientific">Gimesia maris</name>
    <dbReference type="NCBI Taxonomy" id="122"/>
    <lineage>
        <taxon>Bacteria</taxon>
        <taxon>Pseudomonadati</taxon>
        <taxon>Planctomycetota</taxon>
        <taxon>Planctomycetia</taxon>
        <taxon>Planctomycetales</taxon>
        <taxon>Planctomycetaceae</taxon>
        <taxon>Gimesia</taxon>
    </lineage>
</organism>
<accession>A0A3D3R6Z6</accession>
<dbReference type="Proteomes" id="UP000263642">
    <property type="component" value="Unassembled WGS sequence"/>
</dbReference>
<evidence type="ECO:0000313" key="1">
    <source>
        <dbReference type="EMBL" id="HCO23918.1"/>
    </source>
</evidence>
<proteinExistence type="predicted"/>
<evidence type="ECO:0000313" key="2">
    <source>
        <dbReference type="Proteomes" id="UP000263642"/>
    </source>
</evidence>
<reference evidence="1 2" key="1">
    <citation type="journal article" date="2018" name="Nat. Biotechnol.">
        <title>A standardized bacterial taxonomy based on genome phylogeny substantially revises the tree of life.</title>
        <authorList>
            <person name="Parks D.H."/>
            <person name="Chuvochina M."/>
            <person name="Waite D.W."/>
            <person name="Rinke C."/>
            <person name="Skarshewski A."/>
            <person name="Chaumeil P.A."/>
            <person name="Hugenholtz P."/>
        </authorList>
    </citation>
    <scope>NUCLEOTIDE SEQUENCE [LARGE SCALE GENOMIC DNA]</scope>
    <source>
        <strain evidence="1">UBA9375</strain>
    </source>
</reference>
<gene>
    <name evidence="1" type="ORF">DIT97_13030</name>
</gene>